<reference evidence="6" key="1">
    <citation type="submission" date="2020-11" db="EMBL/GenBank/DDBJ databases">
        <authorList>
            <person name="Tran Van P."/>
        </authorList>
    </citation>
    <scope>NUCLEOTIDE SEQUENCE</scope>
</reference>
<name>A0A7R9Q923_9ACAR</name>
<dbReference type="Proteomes" id="UP000759131">
    <property type="component" value="Unassembled WGS sequence"/>
</dbReference>
<sequence>ALAVNEDEITSLPGLSDAIKFKQYSGYLNASKGRHHFYWFVESETDPQTAPVVLWLTGGPGCSSLYGMFTENGPFRANEDGKTLSLHDFAANKVANMIYMESPVSTGFSYDEMTDKPYNNDGTTAYDNYLALENFFEKYPHLKKNPFYITGESYGGVYIPMLAHEIFKRNSTINLKGIAVGNSLLNGLKDIQSSLDFVLLHGLVTTDWYAKKIEACCECTAGTQHECDFSKAPNKTKCESIPMVVVTTPNPYNIYDDCVPDLFKQSVFNTYHMQHFENMGIKFSTTDGLKPNAKPKCPVNGHTPYFNDLTVQKAIHVREGGVRWSACSGAYDKTHAFTSQEEIAFDLIHKYKIGRFVVYNGDLDIMCDFISDQRFVDGVAAATQSKKLENYRIWREDGKPDGRIGGFVQHYENGLSFVLVRDAGHMVPEDRPEAALQIFKHLFGMVKL</sequence>
<dbReference type="EMBL" id="OC873918">
    <property type="protein sequence ID" value="CAD7637120.1"/>
    <property type="molecule type" value="Genomic_DNA"/>
</dbReference>
<organism evidence="6">
    <name type="scientific">Medioppia subpectinata</name>
    <dbReference type="NCBI Taxonomy" id="1979941"/>
    <lineage>
        <taxon>Eukaryota</taxon>
        <taxon>Metazoa</taxon>
        <taxon>Ecdysozoa</taxon>
        <taxon>Arthropoda</taxon>
        <taxon>Chelicerata</taxon>
        <taxon>Arachnida</taxon>
        <taxon>Acari</taxon>
        <taxon>Acariformes</taxon>
        <taxon>Sarcoptiformes</taxon>
        <taxon>Oribatida</taxon>
        <taxon>Brachypylina</taxon>
        <taxon>Oppioidea</taxon>
        <taxon>Oppiidae</taxon>
        <taxon>Medioppia</taxon>
    </lineage>
</organism>
<dbReference type="FunFam" id="3.40.50.1820:FF:000335">
    <property type="entry name" value="Carboxypeptidase"/>
    <property type="match status" value="1"/>
</dbReference>
<evidence type="ECO:0000256" key="4">
    <source>
        <dbReference type="ARBA" id="ARBA00022801"/>
    </source>
</evidence>
<dbReference type="InterPro" id="IPR001563">
    <property type="entry name" value="Peptidase_S10"/>
</dbReference>
<dbReference type="InterPro" id="IPR018202">
    <property type="entry name" value="Ser_caboxypep_ser_AS"/>
</dbReference>
<protein>
    <recommendedName>
        <fullName evidence="5">Carboxypeptidase</fullName>
        <ecNumber evidence="5">3.4.16.-</ecNumber>
    </recommendedName>
</protein>
<feature type="non-terminal residue" evidence="6">
    <location>
        <position position="448"/>
    </location>
</feature>
<dbReference type="GO" id="GO:0031647">
    <property type="term" value="P:regulation of protein stability"/>
    <property type="evidence" value="ECO:0007669"/>
    <property type="project" value="UniProtKB-ARBA"/>
</dbReference>
<dbReference type="GO" id="GO:0006508">
    <property type="term" value="P:proteolysis"/>
    <property type="evidence" value="ECO:0007669"/>
    <property type="project" value="UniProtKB-KW"/>
</dbReference>
<dbReference type="Pfam" id="PF00450">
    <property type="entry name" value="Peptidase_S10"/>
    <property type="match status" value="1"/>
</dbReference>
<dbReference type="PROSITE" id="PS00560">
    <property type="entry name" value="CARBOXYPEPT_SER_HIS"/>
    <property type="match status" value="1"/>
</dbReference>
<evidence type="ECO:0000256" key="1">
    <source>
        <dbReference type="ARBA" id="ARBA00009431"/>
    </source>
</evidence>
<accession>A0A7R9Q923</accession>
<keyword evidence="4 5" id="KW-0378">Hydrolase</keyword>
<proteinExistence type="inferred from homology"/>
<dbReference type="PANTHER" id="PTHR11802:SF201">
    <property type="entry name" value="CARBOXYPEPTIDASE"/>
    <property type="match status" value="1"/>
</dbReference>
<dbReference type="GO" id="GO:1904715">
    <property type="term" value="P:negative regulation of chaperone-mediated autophagy"/>
    <property type="evidence" value="ECO:0007669"/>
    <property type="project" value="UniProtKB-ARBA"/>
</dbReference>
<dbReference type="EMBL" id="CAJPIZ010019343">
    <property type="protein sequence ID" value="CAG2116904.1"/>
    <property type="molecule type" value="Genomic_DNA"/>
</dbReference>
<dbReference type="InterPro" id="IPR033124">
    <property type="entry name" value="Ser_caboxypep_his_AS"/>
</dbReference>
<dbReference type="AlphaFoldDB" id="A0A7R9Q923"/>
<dbReference type="SUPFAM" id="SSF53474">
    <property type="entry name" value="alpha/beta-Hydrolases"/>
    <property type="match status" value="1"/>
</dbReference>
<dbReference type="OrthoDB" id="1022205at2759"/>
<evidence type="ECO:0000256" key="5">
    <source>
        <dbReference type="RuleBase" id="RU361156"/>
    </source>
</evidence>
<dbReference type="PANTHER" id="PTHR11802">
    <property type="entry name" value="SERINE PROTEASE FAMILY S10 SERINE CARBOXYPEPTIDASE"/>
    <property type="match status" value="1"/>
</dbReference>
<keyword evidence="3 5" id="KW-0645">Protease</keyword>
<comment type="similarity">
    <text evidence="1 5">Belongs to the peptidase S10 family.</text>
</comment>
<evidence type="ECO:0000256" key="2">
    <source>
        <dbReference type="ARBA" id="ARBA00022645"/>
    </source>
</evidence>
<feature type="non-terminal residue" evidence="6">
    <location>
        <position position="1"/>
    </location>
</feature>
<dbReference type="Gene3D" id="3.40.50.1820">
    <property type="entry name" value="alpha/beta hydrolase"/>
    <property type="match status" value="1"/>
</dbReference>
<keyword evidence="2 5" id="KW-0121">Carboxypeptidase</keyword>
<dbReference type="GO" id="GO:0004185">
    <property type="term" value="F:serine-type carboxypeptidase activity"/>
    <property type="evidence" value="ECO:0007669"/>
    <property type="project" value="UniProtKB-UniRule"/>
</dbReference>
<dbReference type="InterPro" id="IPR029058">
    <property type="entry name" value="AB_hydrolase_fold"/>
</dbReference>
<dbReference type="EC" id="3.4.16.-" evidence="5"/>
<dbReference type="PRINTS" id="PR00724">
    <property type="entry name" value="CRBOXYPTASEC"/>
</dbReference>
<evidence type="ECO:0000313" key="7">
    <source>
        <dbReference type="Proteomes" id="UP000759131"/>
    </source>
</evidence>
<gene>
    <name evidence="6" type="ORF">OSB1V03_LOCUS16859</name>
</gene>
<evidence type="ECO:0000313" key="6">
    <source>
        <dbReference type="EMBL" id="CAD7637120.1"/>
    </source>
</evidence>
<keyword evidence="7" id="KW-1185">Reference proteome</keyword>
<dbReference type="PROSITE" id="PS00131">
    <property type="entry name" value="CARBOXYPEPT_SER_SER"/>
    <property type="match status" value="1"/>
</dbReference>
<evidence type="ECO:0000256" key="3">
    <source>
        <dbReference type="ARBA" id="ARBA00022670"/>
    </source>
</evidence>